<evidence type="ECO:0008006" key="5">
    <source>
        <dbReference type="Google" id="ProtNLM"/>
    </source>
</evidence>
<dbReference type="InParanoid" id="A0A2U3N1W8"/>
<dbReference type="Proteomes" id="UP000245974">
    <property type="component" value="Unassembled WGS sequence"/>
</dbReference>
<dbReference type="EMBL" id="OOGT01000158">
    <property type="protein sequence ID" value="SPL71658.1"/>
    <property type="molecule type" value="Genomic_DNA"/>
</dbReference>
<keyword evidence="4" id="KW-1185">Reference proteome</keyword>
<organism evidence="3 4">
    <name type="scientific">Acinetobacter stercoris</name>
    <dbReference type="NCBI Taxonomy" id="2126983"/>
    <lineage>
        <taxon>Bacteria</taxon>
        <taxon>Pseudomonadati</taxon>
        <taxon>Pseudomonadota</taxon>
        <taxon>Gammaproteobacteria</taxon>
        <taxon>Moraxellales</taxon>
        <taxon>Moraxellaceae</taxon>
        <taxon>Acinetobacter</taxon>
    </lineage>
</organism>
<feature type="signal peptide" evidence="2">
    <location>
        <begin position="1"/>
        <end position="23"/>
    </location>
</feature>
<dbReference type="OrthoDB" id="6687316at2"/>
<feature type="chain" id="PRO_5015786778" description="RcnB family protein" evidence="2">
    <location>
        <begin position="24"/>
        <end position="189"/>
    </location>
</feature>
<protein>
    <recommendedName>
        <fullName evidence="5">RcnB family protein</fullName>
    </recommendedName>
</protein>
<evidence type="ECO:0000256" key="2">
    <source>
        <dbReference type="SAM" id="SignalP"/>
    </source>
</evidence>
<proteinExistence type="predicted"/>
<feature type="region of interest" description="Disordered" evidence="1">
    <location>
        <begin position="33"/>
        <end position="85"/>
    </location>
</feature>
<evidence type="ECO:0000313" key="3">
    <source>
        <dbReference type="EMBL" id="SPL71658.1"/>
    </source>
</evidence>
<dbReference type="InterPro" id="IPR024572">
    <property type="entry name" value="RcnB"/>
</dbReference>
<sequence length="189" mass="21854">MKKNLATSMLFISVLGFSMPAIADHHWGGYQASKGQNRGGFTKQSQWGNSGNTFKGRQLSNYSQNIPLHQRNNPDSTNHLNTWNQSNLNSRSHVKGYESNNRNIYVGRYDHPQKYNNNYGQANRVVVYRAGDRLPDIYRSSRYYINDYHRYDLYEPPHGYHWVNIDGNYILVALATGIISQIFFGGYTY</sequence>
<reference evidence="4" key="1">
    <citation type="submission" date="2018-03" db="EMBL/GenBank/DDBJ databases">
        <authorList>
            <person name="Blom J."/>
        </authorList>
    </citation>
    <scope>NUCLEOTIDE SEQUENCE [LARGE SCALE GENOMIC DNA]</scope>
    <source>
        <strain evidence="4">KPC-SM-21</strain>
    </source>
</reference>
<dbReference type="Pfam" id="PF11776">
    <property type="entry name" value="RcnB"/>
    <property type="match status" value="1"/>
</dbReference>
<accession>A0A2U3N1W8</accession>
<evidence type="ECO:0000313" key="4">
    <source>
        <dbReference type="Proteomes" id="UP000245974"/>
    </source>
</evidence>
<dbReference type="RefSeq" id="WP_121975076.1">
    <property type="nucleotide sequence ID" value="NZ_OOGT01000158.1"/>
</dbReference>
<keyword evidence="2" id="KW-0732">Signal</keyword>
<dbReference type="AlphaFoldDB" id="A0A2U3N1W8"/>
<name>A0A2U3N1W8_9GAMM</name>
<dbReference type="Gene3D" id="3.10.450.160">
    <property type="entry name" value="inner membrane protein cigr"/>
    <property type="match status" value="1"/>
</dbReference>
<feature type="compositionally biased region" description="Polar residues" evidence="1">
    <location>
        <begin position="42"/>
        <end position="85"/>
    </location>
</feature>
<gene>
    <name evidence="3" type="ORF">KPC_2836</name>
</gene>
<evidence type="ECO:0000256" key="1">
    <source>
        <dbReference type="SAM" id="MobiDB-lite"/>
    </source>
</evidence>